<dbReference type="InterPro" id="IPR017441">
    <property type="entry name" value="Protein_kinase_ATP_BS"/>
</dbReference>
<dbReference type="OrthoDB" id="2444584at2759"/>
<dbReference type="GO" id="GO:0004672">
    <property type="term" value="F:protein kinase activity"/>
    <property type="evidence" value="ECO:0007669"/>
    <property type="project" value="InterPro"/>
</dbReference>
<proteinExistence type="predicted"/>
<keyword evidence="1" id="KW-0067">ATP-binding</keyword>
<dbReference type="SUPFAM" id="SSF56112">
    <property type="entry name" value="Protein kinase-like (PK-like)"/>
    <property type="match status" value="1"/>
</dbReference>
<feature type="domain" description="Protein kinase" evidence="2">
    <location>
        <begin position="27"/>
        <end position="109"/>
    </location>
</feature>
<evidence type="ECO:0000256" key="1">
    <source>
        <dbReference type="PROSITE-ProRule" id="PRU10141"/>
    </source>
</evidence>
<keyword evidence="4" id="KW-1185">Reference proteome</keyword>
<name>A0A9N8VSY5_9GLOM</name>
<keyword evidence="1" id="KW-0547">Nucleotide-binding</keyword>
<accession>A0A9N8VSY5</accession>
<dbReference type="EMBL" id="CAJVQA010000261">
    <property type="protein sequence ID" value="CAG8465249.1"/>
    <property type="molecule type" value="Genomic_DNA"/>
</dbReference>
<dbReference type="Gene3D" id="3.30.200.20">
    <property type="entry name" value="Phosphorylase Kinase, domain 1"/>
    <property type="match status" value="1"/>
</dbReference>
<dbReference type="GO" id="GO:0005524">
    <property type="term" value="F:ATP binding"/>
    <property type="evidence" value="ECO:0007669"/>
    <property type="project" value="UniProtKB-UniRule"/>
</dbReference>
<evidence type="ECO:0000313" key="4">
    <source>
        <dbReference type="Proteomes" id="UP000789759"/>
    </source>
</evidence>
<reference evidence="3" key="1">
    <citation type="submission" date="2021-06" db="EMBL/GenBank/DDBJ databases">
        <authorList>
            <person name="Kallberg Y."/>
            <person name="Tangrot J."/>
            <person name="Rosling A."/>
        </authorList>
    </citation>
    <scope>NUCLEOTIDE SEQUENCE</scope>
    <source>
        <strain evidence="3">FL966</strain>
    </source>
</reference>
<dbReference type="PROSITE" id="PS00107">
    <property type="entry name" value="PROTEIN_KINASE_ATP"/>
    <property type="match status" value="1"/>
</dbReference>
<dbReference type="PROSITE" id="PS50011">
    <property type="entry name" value="PROTEIN_KINASE_DOM"/>
    <property type="match status" value="1"/>
</dbReference>
<dbReference type="InterPro" id="IPR000719">
    <property type="entry name" value="Prot_kinase_dom"/>
</dbReference>
<comment type="caution">
    <text evidence="3">The sequence shown here is derived from an EMBL/GenBank/DDBJ whole genome shotgun (WGS) entry which is preliminary data.</text>
</comment>
<dbReference type="InterPro" id="IPR011009">
    <property type="entry name" value="Kinase-like_dom_sf"/>
</dbReference>
<dbReference type="AlphaFoldDB" id="A0A9N8VSY5"/>
<dbReference type="Proteomes" id="UP000789759">
    <property type="component" value="Unassembled WGS sequence"/>
</dbReference>
<gene>
    <name evidence="3" type="ORF">CPELLU_LOCUS812</name>
</gene>
<evidence type="ECO:0000259" key="2">
    <source>
        <dbReference type="PROSITE" id="PS50011"/>
    </source>
</evidence>
<organism evidence="3 4">
    <name type="scientific">Cetraspora pellucida</name>
    <dbReference type="NCBI Taxonomy" id="1433469"/>
    <lineage>
        <taxon>Eukaryota</taxon>
        <taxon>Fungi</taxon>
        <taxon>Fungi incertae sedis</taxon>
        <taxon>Mucoromycota</taxon>
        <taxon>Glomeromycotina</taxon>
        <taxon>Glomeromycetes</taxon>
        <taxon>Diversisporales</taxon>
        <taxon>Gigasporaceae</taxon>
        <taxon>Cetraspora</taxon>
    </lineage>
</organism>
<feature type="binding site" evidence="1">
    <location>
        <position position="56"/>
    </location>
    <ligand>
        <name>ATP</name>
        <dbReference type="ChEBI" id="CHEBI:30616"/>
    </ligand>
</feature>
<sequence length="109" mass="12471">MRISTINDWFKVAFQQAYIKFFDYDSFDTIKIIGKGGFGTIFSAYSSDTEKIVALKSLYAEGSIDEGFVGEREIPIEETPIDFMNLYCDAWNVDPSQRPTISEIRNRSC</sequence>
<evidence type="ECO:0000313" key="3">
    <source>
        <dbReference type="EMBL" id="CAG8465249.1"/>
    </source>
</evidence>
<protein>
    <submittedName>
        <fullName evidence="3">6358_t:CDS:1</fullName>
    </submittedName>
</protein>